<dbReference type="Pfam" id="PF00172">
    <property type="entry name" value="Zn_clus"/>
    <property type="match status" value="1"/>
</dbReference>
<dbReference type="SUPFAM" id="SSF57701">
    <property type="entry name" value="Zn2/Cys6 DNA-binding domain"/>
    <property type="match status" value="1"/>
</dbReference>
<dbReference type="EMBL" id="MU005649">
    <property type="protein sequence ID" value="KAF2675755.1"/>
    <property type="molecule type" value="Genomic_DNA"/>
</dbReference>
<dbReference type="GO" id="GO:0000976">
    <property type="term" value="F:transcription cis-regulatory region binding"/>
    <property type="evidence" value="ECO:0007669"/>
    <property type="project" value="TreeGrafter"/>
</dbReference>
<feature type="compositionally biased region" description="Polar residues" evidence="3">
    <location>
        <begin position="118"/>
        <end position="139"/>
    </location>
</feature>
<sequence>MRPRTGCLTCHGRKLKCNERKPICSRCSTSTRERVPCPDLVFCHQQNASMNGDSCTDACKSFYAYRNTFHGGVRLDIPKNVTFHITTNPYLDPLSPELRTLSVTLPDSPTPFKRRRVTSSPRSNTLDNASTPSSTGPEVRTYATNGASLRFTPDADPAPCYERPPMISPPTPSMTPPLNDPRVPSPFDPGQIPRSSSVAVSQPAPFHAGTETAVEREHDIAYLLRWFSEGPGHWMDLFDLSRYFSSYVPIKTRHNPLLRYATVACSAKALARVQGRKPLMGGSMTRQARIELYPGSHDWYHKATQYYDAALSLLLQALKADSTIVPEPDSESGPLHRDTSPIRKWRRASSNVNQQTDTDELLAASAIFCAYESLDASMAEWSKHLNGAKSLLVQMQTTPPTINSANLARQNMLAACKCALPTSIALTNLHNVVITKSRTHLDTEEHSLWKEAGLLIDENGYIVPSNTTETCYPEDDIIINEDLVCNALVWLMSKLVNFMAVGEDPVDLGPSHVDVLRCTLDHWNSLNLQFQRWYDGLPQIFQPCASIDSTRVPGRLLQGENEIGFPEIWYSNPMCASNMQCYYMSKIQLLMNKPDEPTPGHTTLASTCEIIGISLARPDEAVRIQSVQPLFTAGQCLSNARERQMVRDLLHDIEVEIGWATDYRVGQLVKQWQWEDETLGEELVGD</sequence>
<comment type="subcellular location">
    <subcellularLocation>
        <location evidence="1">Nucleus</location>
    </subcellularLocation>
</comment>
<dbReference type="AlphaFoldDB" id="A0A6G1ICA6"/>
<feature type="domain" description="Zn(2)-C6 fungal-type" evidence="4">
    <location>
        <begin position="6"/>
        <end position="37"/>
    </location>
</feature>
<evidence type="ECO:0000256" key="2">
    <source>
        <dbReference type="ARBA" id="ARBA00023242"/>
    </source>
</evidence>
<evidence type="ECO:0000313" key="5">
    <source>
        <dbReference type="EMBL" id="KAF2675755.1"/>
    </source>
</evidence>
<dbReference type="InterPro" id="IPR001138">
    <property type="entry name" value="Zn2Cys6_DnaBD"/>
</dbReference>
<dbReference type="Pfam" id="PF11951">
    <property type="entry name" value="Fungal_trans_2"/>
    <property type="match status" value="1"/>
</dbReference>
<name>A0A6G1ICA6_9PLEO</name>
<dbReference type="PANTHER" id="PTHR37534">
    <property type="entry name" value="TRANSCRIPTIONAL ACTIVATOR PROTEIN UGA3"/>
    <property type="match status" value="1"/>
</dbReference>
<dbReference type="GO" id="GO:0005634">
    <property type="term" value="C:nucleus"/>
    <property type="evidence" value="ECO:0007669"/>
    <property type="project" value="UniProtKB-SubCell"/>
</dbReference>
<reference evidence="5" key="1">
    <citation type="journal article" date="2020" name="Stud. Mycol.">
        <title>101 Dothideomycetes genomes: a test case for predicting lifestyles and emergence of pathogens.</title>
        <authorList>
            <person name="Haridas S."/>
            <person name="Albert R."/>
            <person name="Binder M."/>
            <person name="Bloem J."/>
            <person name="Labutti K."/>
            <person name="Salamov A."/>
            <person name="Andreopoulos B."/>
            <person name="Baker S."/>
            <person name="Barry K."/>
            <person name="Bills G."/>
            <person name="Bluhm B."/>
            <person name="Cannon C."/>
            <person name="Castanera R."/>
            <person name="Culley D."/>
            <person name="Daum C."/>
            <person name="Ezra D."/>
            <person name="Gonzalez J."/>
            <person name="Henrissat B."/>
            <person name="Kuo A."/>
            <person name="Liang C."/>
            <person name="Lipzen A."/>
            <person name="Lutzoni F."/>
            <person name="Magnuson J."/>
            <person name="Mondo S."/>
            <person name="Nolan M."/>
            <person name="Ohm R."/>
            <person name="Pangilinan J."/>
            <person name="Park H.-J."/>
            <person name="Ramirez L."/>
            <person name="Alfaro M."/>
            <person name="Sun H."/>
            <person name="Tritt A."/>
            <person name="Yoshinaga Y."/>
            <person name="Zwiers L.-H."/>
            <person name="Turgeon B."/>
            <person name="Goodwin S."/>
            <person name="Spatafora J."/>
            <person name="Crous P."/>
            <person name="Grigoriev I."/>
        </authorList>
    </citation>
    <scope>NUCLEOTIDE SEQUENCE</scope>
    <source>
        <strain evidence="5">CBS 122367</strain>
    </source>
</reference>
<dbReference type="PROSITE" id="PS50048">
    <property type="entry name" value="ZN2_CY6_FUNGAL_2"/>
    <property type="match status" value="1"/>
</dbReference>
<proteinExistence type="predicted"/>
<dbReference type="Proteomes" id="UP000799291">
    <property type="component" value="Unassembled WGS sequence"/>
</dbReference>
<dbReference type="PANTHER" id="PTHR37534:SF9">
    <property type="entry name" value="ZN(II)2CYS6 TRANSCRIPTION FACTOR (EUROFUNG)"/>
    <property type="match status" value="1"/>
</dbReference>
<keyword evidence="2" id="KW-0539">Nucleus</keyword>
<dbReference type="GO" id="GO:0008270">
    <property type="term" value="F:zinc ion binding"/>
    <property type="evidence" value="ECO:0007669"/>
    <property type="project" value="InterPro"/>
</dbReference>
<dbReference type="InterPro" id="IPR036864">
    <property type="entry name" value="Zn2-C6_fun-type_DNA-bd_sf"/>
</dbReference>
<dbReference type="CDD" id="cd00067">
    <property type="entry name" value="GAL4"/>
    <property type="match status" value="1"/>
</dbReference>
<dbReference type="InterPro" id="IPR021858">
    <property type="entry name" value="Fun_TF"/>
</dbReference>
<evidence type="ECO:0000256" key="3">
    <source>
        <dbReference type="SAM" id="MobiDB-lite"/>
    </source>
</evidence>
<evidence type="ECO:0000259" key="4">
    <source>
        <dbReference type="PROSITE" id="PS50048"/>
    </source>
</evidence>
<dbReference type="OrthoDB" id="5418899at2759"/>
<dbReference type="GO" id="GO:0045944">
    <property type="term" value="P:positive regulation of transcription by RNA polymerase II"/>
    <property type="evidence" value="ECO:0007669"/>
    <property type="project" value="TreeGrafter"/>
</dbReference>
<keyword evidence="6" id="KW-1185">Reference proteome</keyword>
<organism evidence="5 6">
    <name type="scientific">Lentithecium fluviatile CBS 122367</name>
    <dbReference type="NCBI Taxonomy" id="1168545"/>
    <lineage>
        <taxon>Eukaryota</taxon>
        <taxon>Fungi</taxon>
        <taxon>Dikarya</taxon>
        <taxon>Ascomycota</taxon>
        <taxon>Pezizomycotina</taxon>
        <taxon>Dothideomycetes</taxon>
        <taxon>Pleosporomycetidae</taxon>
        <taxon>Pleosporales</taxon>
        <taxon>Massarineae</taxon>
        <taxon>Lentitheciaceae</taxon>
        <taxon>Lentithecium</taxon>
    </lineage>
</organism>
<feature type="region of interest" description="Disordered" evidence="3">
    <location>
        <begin position="102"/>
        <end position="139"/>
    </location>
</feature>
<accession>A0A6G1ICA6</accession>
<dbReference type="GO" id="GO:0000981">
    <property type="term" value="F:DNA-binding transcription factor activity, RNA polymerase II-specific"/>
    <property type="evidence" value="ECO:0007669"/>
    <property type="project" value="InterPro"/>
</dbReference>
<gene>
    <name evidence="5" type="ORF">K458DRAFT_447862</name>
</gene>
<evidence type="ECO:0000313" key="6">
    <source>
        <dbReference type="Proteomes" id="UP000799291"/>
    </source>
</evidence>
<protein>
    <recommendedName>
        <fullName evidence="4">Zn(2)-C6 fungal-type domain-containing protein</fullName>
    </recommendedName>
</protein>
<evidence type="ECO:0000256" key="1">
    <source>
        <dbReference type="ARBA" id="ARBA00004123"/>
    </source>
</evidence>